<comment type="caution">
    <text evidence="1">The sequence shown here is derived from an EMBL/GenBank/DDBJ whole genome shotgun (WGS) entry which is preliminary data.</text>
</comment>
<evidence type="ECO:0000313" key="2">
    <source>
        <dbReference type="Proteomes" id="UP000053558"/>
    </source>
</evidence>
<reference evidence="2" key="1">
    <citation type="journal article" date="2012" name="Science">
        <title>The Paleozoic origin of enzymatic lignin decomposition reconstructed from 31 fungal genomes.</title>
        <authorList>
            <person name="Floudas D."/>
            <person name="Binder M."/>
            <person name="Riley R."/>
            <person name="Barry K."/>
            <person name="Blanchette R.A."/>
            <person name="Henrissat B."/>
            <person name="Martinez A.T."/>
            <person name="Otillar R."/>
            <person name="Spatafora J.W."/>
            <person name="Yadav J.S."/>
            <person name="Aerts A."/>
            <person name="Benoit I."/>
            <person name="Boyd A."/>
            <person name="Carlson A."/>
            <person name="Copeland A."/>
            <person name="Coutinho P.M."/>
            <person name="de Vries R.P."/>
            <person name="Ferreira P."/>
            <person name="Findley K."/>
            <person name="Foster B."/>
            <person name="Gaskell J."/>
            <person name="Glotzer D."/>
            <person name="Gorecki P."/>
            <person name="Heitman J."/>
            <person name="Hesse C."/>
            <person name="Hori C."/>
            <person name="Igarashi K."/>
            <person name="Jurgens J.A."/>
            <person name="Kallen N."/>
            <person name="Kersten P."/>
            <person name="Kohler A."/>
            <person name="Kuees U."/>
            <person name="Kumar T.K.A."/>
            <person name="Kuo A."/>
            <person name="LaButti K."/>
            <person name="Larrondo L.F."/>
            <person name="Lindquist E."/>
            <person name="Ling A."/>
            <person name="Lombard V."/>
            <person name="Lucas S."/>
            <person name="Lundell T."/>
            <person name="Martin R."/>
            <person name="McLaughlin D.J."/>
            <person name="Morgenstern I."/>
            <person name="Morin E."/>
            <person name="Murat C."/>
            <person name="Nagy L.G."/>
            <person name="Nolan M."/>
            <person name="Ohm R.A."/>
            <person name="Patyshakuliyeva A."/>
            <person name="Rokas A."/>
            <person name="Ruiz-Duenas F.J."/>
            <person name="Sabat G."/>
            <person name="Salamov A."/>
            <person name="Samejima M."/>
            <person name="Schmutz J."/>
            <person name="Slot J.C."/>
            <person name="St John F."/>
            <person name="Stenlid J."/>
            <person name="Sun H."/>
            <person name="Sun S."/>
            <person name="Syed K."/>
            <person name="Tsang A."/>
            <person name="Wiebenga A."/>
            <person name="Young D."/>
            <person name="Pisabarro A."/>
            <person name="Eastwood D.C."/>
            <person name="Martin F."/>
            <person name="Cullen D."/>
            <person name="Grigoriev I.V."/>
            <person name="Hibbett D.S."/>
        </authorList>
    </citation>
    <scope>NUCLEOTIDE SEQUENCE [LARGE SCALE GENOMIC DNA]</scope>
    <source>
        <strain evidence="2">RWD-64-598 SS2</strain>
    </source>
</reference>
<accession>A0A5M3MHC2</accession>
<dbReference type="KEGG" id="cput:CONPUDRAFT_138699"/>
<organism evidence="1 2">
    <name type="scientific">Coniophora puteana (strain RWD-64-598)</name>
    <name type="common">Brown rot fungus</name>
    <dbReference type="NCBI Taxonomy" id="741705"/>
    <lineage>
        <taxon>Eukaryota</taxon>
        <taxon>Fungi</taxon>
        <taxon>Dikarya</taxon>
        <taxon>Basidiomycota</taxon>
        <taxon>Agaricomycotina</taxon>
        <taxon>Agaricomycetes</taxon>
        <taxon>Agaricomycetidae</taxon>
        <taxon>Boletales</taxon>
        <taxon>Coniophorineae</taxon>
        <taxon>Coniophoraceae</taxon>
        <taxon>Coniophora</taxon>
    </lineage>
</organism>
<name>A0A5M3MHC2_CONPW</name>
<dbReference type="EMBL" id="JH711582">
    <property type="protein sequence ID" value="EIW78406.1"/>
    <property type="molecule type" value="Genomic_DNA"/>
</dbReference>
<keyword evidence="2" id="KW-1185">Reference proteome</keyword>
<proteinExistence type="predicted"/>
<evidence type="ECO:0000313" key="1">
    <source>
        <dbReference type="EMBL" id="EIW78406.1"/>
    </source>
</evidence>
<dbReference type="Proteomes" id="UP000053558">
    <property type="component" value="Unassembled WGS sequence"/>
</dbReference>
<gene>
    <name evidence="1" type="ORF">CONPUDRAFT_138699</name>
</gene>
<sequence length="232" mass="25753">MDNDTDYVLPIGNRRRRDALARRAPNVIVLPAALSSYVVNLVVQADGEPALQASILGRLAGLLTHNAETFGDIQQRQLFDANANNTIFLAWQLLPEYSRFRSIAVTSTVFWIHTDVNRALMLAEFLLWFKRVYCRRVSRGRQGLVRVGYVFVAMGIVGVLLCDEGADLCRSVIGHGVHEPSSVTFESRVFSAMSSVLDATPTRLRNALGYAITVLSRFGGENPRARLLRSTT</sequence>
<dbReference type="AlphaFoldDB" id="A0A5M3MHC2"/>
<protein>
    <submittedName>
        <fullName evidence="1">Uncharacterized protein</fullName>
    </submittedName>
</protein>
<dbReference type="GeneID" id="19201240"/>
<dbReference type="RefSeq" id="XP_007771446.1">
    <property type="nucleotide sequence ID" value="XM_007773256.1"/>
</dbReference>